<evidence type="ECO:0000256" key="1">
    <source>
        <dbReference type="SAM" id="MobiDB-lite"/>
    </source>
</evidence>
<protein>
    <submittedName>
        <fullName evidence="2">Uncharacterized protein</fullName>
    </submittedName>
</protein>
<feature type="region of interest" description="Disordered" evidence="1">
    <location>
        <begin position="1"/>
        <end position="41"/>
    </location>
</feature>
<feature type="compositionally biased region" description="Basic residues" evidence="1">
    <location>
        <begin position="7"/>
        <end position="37"/>
    </location>
</feature>
<gene>
    <name evidence="2" type="ORF">HA237_05010</name>
</gene>
<accession>A0A7J4IT51</accession>
<evidence type="ECO:0000313" key="2">
    <source>
        <dbReference type="EMBL" id="HIH08701.1"/>
    </source>
</evidence>
<dbReference type="Proteomes" id="UP000577419">
    <property type="component" value="Unassembled WGS sequence"/>
</dbReference>
<name>A0A7J4IT51_9ARCH</name>
<evidence type="ECO:0000313" key="3">
    <source>
        <dbReference type="Proteomes" id="UP000577419"/>
    </source>
</evidence>
<dbReference type="EMBL" id="DUFG01000024">
    <property type="protein sequence ID" value="HIH08701.1"/>
    <property type="molecule type" value="Genomic_DNA"/>
</dbReference>
<sequence>MPMVMLHKPKEKRPKPTRKKERKEKLFRKRENKRMAKTPKSFRPTKDLHTLLIKGIHSSNPSTKQFCQSFMDLYNRYKFISEFEDRLMRTTKYNGAIYAPQLVIFLQILSSEILRTPGKIYRRVAETKSKFIPQLFGGTDFTPAQAMDFLLTLKPEYSTTEAVREFKKFLNRQ</sequence>
<comment type="caution">
    <text evidence="2">The sequence shown here is derived from an EMBL/GenBank/DDBJ whole genome shotgun (WGS) entry which is preliminary data.</text>
</comment>
<organism evidence="2 3">
    <name type="scientific">Candidatus Iainarchaeum sp</name>
    <dbReference type="NCBI Taxonomy" id="3101447"/>
    <lineage>
        <taxon>Archaea</taxon>
        <taxon>Candidatus Iainarchaeota</taxon>
        <taxon>Candidatus Iainarchaeia</taxon>
        <taxon>Candidatus Iainarchaeales</taxon>
        <taxon>Candidatus Iainarchaeaceae</taxon>
        <taxon>Candidatus Iainarchaeum</taxon>
    </lineage>
</organism>
<proteinExistence type="predicted"/>
<dbReference type="AlphaFoldDB" id="A0A7J4IT51"/>
<reference evidence="3" key="1">
    <citation type="journal article" date="2020" name="bioRxiv">
        <title>A rank-normalized archaeal taxonomy based on genome phylogeny resolves widespread incomplete and uneven classifications.</title>
        <authorList>
            <person name="Rinke C."/>
            <person name="Chuvochina M."/>
            <person name="Mussig A.J."/>
            <person name="Chaumeil P.-A."/>
            <person name="Waite D.W."/>
            <person name="Whitman W.B."/>
            <person name="Parks D.H."/>
            <person name="Hugenholtz P."/>
        </authorList>
    </citation>
    <scope>NUCLEOTIDE SEQUENCE [LARGE SCALE GENOMIC DNA]</scope>
</reference>